<dbReference type="Pfam" id="PF11528">
    <property type="entry name" value="DUF3224"/>
    <property type="match status" value="1"/>
</dbReference>
<proteinExistence type="predicted"/>
<sequence>MRGQASGTFTVDAWEPESPYDQRDGVDLGHTVIRKTFSGGLVATSEVHMTSAVVAAAGSAAYVAIERVEGTLDGRRGSFVLQHSATADSSGQSLVVTVIPGTGTGELSGLTGTLEITKNGDEHTYGVEYALP</sequence>
<feature type="region of interest" description="Disordered" evidence="1">
    <location>
        <begin position="1"/>
        <end position="22"/>
    </location>
</feature>
<evidence type="ECO:0000256" key="1">
    <source>
        <dbReference type="SAM" id="MobiDB-lite"/>
    </source>
</evidence>
<dbReference type="RefSeq" id="WP_253886731.1">
    <property type="nucleotide sequence ID" value="NZ_BAAAVB010000012.1"/>
</dbReference>
<dbReference type="InterPro" id="IPR023159">
    <property type="entry name" value="SO1590-like_sf"/>
</dbReference>
<comment type="caution">
    <text evidence="2">The sequence shown here is derived from an EMBL/GenBank/DDBJ whole genome shotgun (WGS) entry which is preliminary data.</text>
</comment>
<dbReference type="EMBL" id="JAMTCO010000005">
    <property type="protein sequence ID" value="MCP2269757.1"/>
    <property type="molecule type" value="Genomic_DNA"/>
</dbReference>
<protein>
    <recommendedName>
        <fullName evidence="4">DUF3224 domain-containing protein</fullName>
    </recommendedName>
</protein>
<dbReference type="Proteomes" id="UP001205185">
    <property type="component" value="Unassembled WGS sequence"/>
</dbReference>
<keyword evidence="3" id="KW-1185">Reference proteome</keyword>
<accession>A0ABT1IAT8</accession>
<dbReference type="SUPFAM" id="SSF159238">
    <property type="entry name" value="SO1590-like"/>
    <property type="match status" value="1"/>
</dbReference>
<dbReference type="InterPro" id="IPR021607">
    <property type="entry name" value="DUF3224"/>
</dbReference>
<name>A0ABT1IAT8_9PSEU</name>
<reference evidence="2 3" key="1">
    <citation type="submission" date="2022-06" db="EMBL/GenBank/DDBJ databases">
        <title>Genomic Encyclopedia of Archaeal and Bacterial Type Strains, Phase II (KMG-II): from individual species to whole genera.</title>
        <authorList>
            <person name="Goeker M."/>
        </authorList>
    </citation>
    <scope>NUCLEOTIDE SEQUENCE [LARGE SCALE GENOMIC DNA]</scope>
    <source>
        <strain evidence="2 3">DSM 44255</strain>
    </source>
</reference>
<evidence type="ECO:0000313" key="2">
    <source>
        <dbReference type="EMBL" id="MCP2269757.1"/>
    </source>
</evidence>
<gene>
    <name evidence="2" type="ORF">LV75_002246</name>
</gene>
<evidence type="ECO:0000313" key="3">
    <source>
        <dbReference type="Proteomes" id="UP001205185"/>
    </source>
</evidence>
<dbReference type="Gene3D" id="2.40.350.10">
    <property type="entry name" value="SO1590-like"/>
    <property type="match status" value="1"/>
</dbReference>
<evidence type="ECO:0008006" key="4">
    <source>
        <dbReference type="Google" id="ProtNLM"/>
    </source>
</evidence>
<organism evidence="2 3">
    <name type="scientific">Actinokineospora diospyrosa</name>
    <dbReference type="NCBI Taxonomy" id="103728"/>
    <lineage>
        <taxon>Bacteria</taxon>
        <taxon>Bacillati</taxon>
        <taxon>Actinomycetota</taxon>
        <taxon>Actinomycetes</taxon>
        <taxon>Pseudonocardiales</taxon>
        <taxon>Pseudonocardiaceae</taxon>
        <taxon>Actinokineospora</taxon>
    </lineage>
</organism>